<dbReference type="Proteomes" id="UP000234585">
    <property type="component" value="Unassembled WGS sequence"/>
</dbReference>
<evidence type="ECO:0000256" key="1">
    <source>
        <dbReference type="SAM" id="SignalP"/>
    </source>
</evidence>
<keyword evidence="3" id="KW-1185">Reference proteome</keyword>
<sequence>MLQKTLLLGLSIYLAPTLAGPLSSRAGPSDFELGDPYYLCLRDDGSIDKGATATCDLGSSAAKLNDIREVSAGDLEFFYIDEANPRRNHVLHLDCAGGDISSPTTVTESITVRVTEVATDTITETPPVITVTQPPLTTTVTMPWYCSII</sequence>
<organism evidence="2 3">
    <name type="scientific">Aspergillus candidus</name>
    <dbReference type="NCBI Taxonomy" id="41067"/>
    <lineage>
        <taxon>Eukaryota</taxon>
        <taxon>Fungi</taxon>
        <taxon>Dikarya</taxon>
        <taxon>Ascomycota</taxon>
        <taxon>Pezizomycotina</taxon>
        <taxon>Eurotiomycetes</taxon>
        <taxon>Eurotiomycetidae</taxon>
        <taxon>Eurotiales</taxon>
        <taxon>Aspergillaceae</taxon>
        <taxon>Aspergillus</taxon>
        <taxon>Aspergillus subgen. Circumdati</taxon>
    </lineage>
</organism>
<gene>
    <name evidence="2" type="ORF">BDW47DRAFT_98101</name>
</gene>
<dbReference type="OrthoDB" id="4507335at2759"/>
<dbReference type="GeneID" id="36527731"/>
<evidence type="ECO:0008006" key="4">
    <source>
        <dbReference type="Google" id="ProtNLM"/>
    </source>
</evidence>
<protein>
    <recommendedName>
        <fullName evidence="4">Cyanovirin-N domain-containing protein</fullName>
    </recommendedName>
</protein>
<keyword evidence="1" id="KW-0732">Signal</keyword>
<feature type="chain" id="PRO_5014189293" description="Cyanovirin-N domain-containing protein" evidence="1">
    <location>
        <begin position="20"/>
        <end position="149"/>
    </location>
</feature>
<dbReference type="RefSeq" id="XP_024676244.1">
    <property type="nucleotide sequence ID" value="XM_024820571.1"/>
</dbReference>
<reference evidence="2 3" key="1">
    <citation type="submission" date="2017-12" db="EMBL/GenBank/DDBJ databases">
        <authorList>
            <consortium name="DOE Joint Genome Institute"/>
            <person name="Haridas S."/>
            <person name="Kjaerbolling I."/>
            <person name="Vesth T.C."/>
            <person name="Frisvad J.C."/>
            <person name="Nybo J.L."/>
            <person name="Theobald S."/>
            <person name="Kuo A."/>
            <person name="Bowyer P."/>
            <person name="Matsuda Y."/>
            <person name="Mondo S."/>
            <person name="Lyhne E.K."/>
            <person name="Kogle M.E."/>
            <person name="Clum A."/>
            <person name="Lipzen A."/>
            <person name="Salamov A."/>
            <person name="Ngan C.Y."/>
            <person name="Daum C."/>
            <person name="Chiniquy J."/>
            <person name="Barry K."/>
            <person name="LaButti K."/>
            <person name="Simmons B.A."/>
            <person name="Magnuson J.K."/>
            <person name="Mortensen U.H."/>
            <person name="Larsen T.O."/>
            <person name="Grigoriev I.V."/>
            <person name="Baker S.E."/>
            <person name="Andersen M.R."/>
            <person name="Nordberg H.P."/>
            <person name="Cantor M.N."/>
            <person name="Hua S.X."/>
        </authorList>
    </citation>
    <scope>NUCLEOTIDE SEQUENCE [LARGE SCALE GENOMIC DNA]</scope>
    <source>
        <strain evidence="2 3">CBS 102.13</strain>
    </source>
</reference>
<proteinExistence type="predicted"/>
<evidence type="ECO:0000313" key="3">
    <source>
        <dbReference type="Proteomes" id="UP000234585"/>
    </source>
</evidence>
<dbReference type="AlphaFoldDB" id="A0A2I2FNN0"/>
<dbReference type="EMBL" id="KZ559118">
    <property type="protein sequence ID" value="PLB42232.1"/>
    <property type="molecule type" value="Genomic_DNA"/>
</dbReference>
<feature type="signal peptide" evidence="1">
    <location>
        <begin position="1"/>
        <end position="19"/>
    </location>
</feature>
<accession>A0A2I2FNN0</accession>
<evidence type="ECO:0000313" key="2">
    <source>
        <dbReference type="EMBL" id="PLB42232.1"/>
    </source>
</evidence>
<name>A0A2I2FNN0_ASPCN</name>